<feature type="coiled-coil region" evidence="3">
    <location>
        <begin position="68"/>
        <end position="95"/>
    </location>
</feature>
<accession>A0A922NEQ5</accession>
<evidence type="ECO:0000313" key="6">
    <source>
        <dbReference type="EMBL" id="KAI1516499.1"/>
    </source>
</evidence>
<dbReference type="EMBL" id="NRDI02000005">
    <property type="protein sequence ID" value="KAI1516499.1"/>
    <property type="molecule type" value="Genomic_DNA"/>
</dbReference>
<gene>
    <name evidence="6" type="ORF">Ptr86124_005036</name>
</gene>
<evidence type="ECO:0000313" key="7">
    <source>
        <dbReference type="Proteomes" id="UP000249757"/>
    </source>
</evidence>
<keyword evidence="1" id="KW-0479">Metal-binding</keyword>
<evidence type="ECO:0000256" key="4">
    <source>
        <dbReference type="SAM" id="MobiDB-lite"/>
    </source>
</evidence>
<feature type="compositionally biased region" description="Low complexity" evidence="4">
    <location>
        <begin position="649"/>
        <end position="668"/>
    </location>
</feature>
<sequence length="700" mass="77332">MRTNFGPSSESSSPQPQRLPVNPRRRKVAPEERKRVVRACNACNVRRVKCTGEQPCQRCHKASRQCEYPQQEKQKHSLKDELERLQQRCAALEAGFQAAAPDEATDFIAQLDQRRAVSHSNAPTFNSMSEELDEADSNHGRLLVDSYGVGRFFGETSGATFLDHLKQFMLTLVPLTFHPDSADGSSFVASVGSYQTYDSRPFPNPNVDPLWLPAQPDMASMLGELRAYIQDGNGEFVSGGIYWWGDLSNSPAPVTSSVSLSTMTSAEDSFRYLAFYHVSFALATSLGQSDLRRSDQHAGEAYFNRARKLLGNPLDIVRFTLSDVSVLALMGFYLIELNRRDAAYVHVSNIHGPVKVSLAIHIAIMHGAFTACHDEASKRTFWTLYIMDRWLSVLMGRPPTIPDEAMRLPLPCDDGAMPPCAGLRAHIELSRISGYIVCETFKIAPRNYTPGYSALKVDKAVKMLVDWKSHLPQVLAADESADPAVLSLHLAANQLMVLTTRPILLAAVKQAVAERYMNGQWSLQQHAHITHIQACLEAAHGNLVLAERLRCKRKLLQAGLHFVFNAAVILFLEQILSASRSHPTPPSPDIATHGTKLEFAIRTFADESKTGTNYPRDCFKILQDLKALVHRYLSHSQVNLLHGSNASLGANAGAPGPQPAAQPGAEGQSKANSTEASPLYQEMRIWIQSDGLQLQNSLLI</sequence>
<feature type="region of interest" description="Disordered" evidence="4">
    <location>
        <begin position="1"/>
        <end position="31"/>
    </location>
</feature>
<dbReference type="Pfam" id="PF04082">
    <property type="entry name" value="Fungal_trans"/>
    <property type="match status" value="1"/>
</dbReference>
<dbReference type="InterPro" id="IPR007219">
    <property type="entry name" value="XnlR_reg_dom"/>
</dbReference>
<dbReference type="InterPro" id="IPR036864">
    <property type="entry name" value="Zn2-C6_fun-type_DNA-bd_sf"/>
</dbReference>
<dbReference type="GO" id="GO:0003677">
    <property type="term" value="F:DNA binding"/>
    <property type="evidence" value="ECO:0007669"/>
    <property type="project" value="InterPro"/>
</dbReference>
<evidence type="ECO:0000259" key="5">
    <source>
        <dbReference type="PROSITE" id="PS50048"/>
    </source>
</evidence>
<feature type="compositionally biased region" description="Low complexity" evidence="4">
    <location>
        <begin position="7"/>
        <end position="16"/>
    </location>
</feature>
<dbReference type="GO" id="GO:0000981">
    <property type="term" value="F:DNA-binding transcription factor activity, RNA polymerase II-specific"/>
    <property type="evidence" value="ECO:0007669"/>
    <property type="project" value="InterPro"/>
</dbReference>
<dbReference type="Gene3D" id="4.10.240.10">
    <property type="entry name" value="Zn(2)-C6 fungal-type DNA-binding domain"/>
    <property type="match status" value="1"/>
</dbReference>
<feature type="domain" description="Zn(2)-C6 fungal-type" evidence="5">
    <location>
        <begin position="39"/>
        <end position="68"/>
    </location>
</feature>
<dbReference type="PROSITE" id="PS50048">
    <property type="entry name" value="ZN2_CY6_FUNGAL_2"/>
    <property type="match status" value="1"/>
</dbReference>
<dbReference type="CDD" id="cd12148">
    <property type="entry name" value="fungal_TF_MHR"/>
    <property type="match status" value="1"/>
</dbReference>
<feature type="region of interest" description="Disordered" evidence="4">
    <location>
        <begin position="649"/>
        <end position="675"/>
    </location>
</feature>
<keyword evidence="7" id="KW-1185">Reference proteome</keyword>
<name>A0A922NEQ5_9PLEO</name>
<dbReference type="GO" id="GO:0008270">
    <property type="term" value="F:zinc ion binding"/>
    <property type="evidence" value="ECO:0007669"/>
    <property type="project" value="InterPro"/>
</dbReference>
<proteinExistence type="predicted"/>
<dbReference type="PANTHER" id="PTHR46910:SF39">
    <property type="entry name" value="ZN(II)2CYS6 TRANSCRIPTION FACTOR (EUROFUNG)"/>
    <property type="match status" value="1"/>
</dbReference>
<dbReference type="InterPro" id="IPR001138">
    <property type="entry name" value="Zn2Cys6_DnaBD"/>
</dbReference>
<evidence type="ECO:0000256" key="3">
    <source>
        <dbReference type="SAM" id="Coils"/>
    </source>
</evidence>
<dbReference type="SMART" id="SM00906">
    <property type="entry name" value="Fungal_trans"/>
    <property type="match status" value="1"/>
</dbReference>
<dbReference type="AlphaFoldDB" id="A0A922NEQ5"/>
<evidence type="ECO:0000256" key="2">
    <source>
        <dbReference type="ARBA" id="ARBA00023242"/>
    </source>
</evidence>
<dbReference type="Pfam" id="PF00172">
    <property type="entry name" value="Zn_clus"/>
    <property type="match status" value="1"/>
</dbReference>
<dbReference type="GO" id="GO:0006351">
    <property type="term" value="P:DNA-templated transcription"/>
    <property type="evidence" value="ECO:0007669"/>
    <property type="project" value="InterPro"/>
</dbReference>
<reference evidence="7" key="1">
    <citation type="journal article" date="2022" name="Microb. Genom.">
        <title>A global pangenome for the wheat fungal pathogen Pyrenophora tritici-repentis and prediction of effector protein structural homology.</title>
        <authorList>
            <person name="Moolhuijzen P.M."/>
            <person name="See P.T."/>
            <person name="Shi G."/>
            <person name="Powell H.R."/>
            <person name="Cockram J."/>
            <person name="Jorgensen L.N."/>
            <person name="Benslimane H."/>
            <person name="Strelkov S.E."/>
            <person name="Turner J."/>
            <person name="Liu Z."/>
            <person name="Moffat C.S."/>
        </authorList>
    </citation>
    <scope>NUCLEOTIDE SEQUENCE [LARGE SCALE GENOMIC DNA]</scope>
</reference>
<dbReference type="InterPro" id="IPR050987">
    <property type="entry name" value="AtrR-like"/>
</dbReference>
<dbReference type="SUPFAM" id="SSF57701">
    <property type="entry name" value="Zn2/Cys6 DNA-binding domain"/>
    <property type="match status" value="1"/>
</dbReference>
<keyword evidence="3" id="KW-0175">Coiled coil</keyword>
<dbReference type="PANTHER" id="PTHR46910">
    <property type="entry name" value="TRANSCRIPTION FACTOR PDR1"/>
    <property type="match status" value="1"/>
</dbReference>
<evidence type="ECO:0000256" key="1">
    <source>
        <dbReference type="ARBA" id="ARBA00022723"/>
    </source>
</evidence>
<dbReference type="SMART" id="SM00066">
    <property type="entry name" value="GAL4"/>
    <property type="match status" value="1"/>
</dbReference>
<organism evidence="6 7">
    <name type="scientific">Pyrenophora tritici-repentis</name>
    <dbReference type="NCBI Taxonomy" id="45151"/>
    <lineage>
        <taxon>Eukaryota</taxon>
        <taxon>Fungi</taxon>
        <taxon>Dikarya</taxon>
        <taxon>Ascomycota</taxon>
        <taxon>Pezizomycotina</taxon>
        <taxon>Dothideomycetes</taxon>
        <taxon>Pleosporomycetidae</taxon>
        <taxon>Pleosporales</taxon>
        <taxon>Pleosporineae</taxon>
        <taxon>Pleosporaceae</taxon>
        <taxon>Pyrenophora</taxon>
    </lineage>
</organism>
<protein>
    <submittedName>
        <fullName evidence="6">Fungal specific transcription factor domain-containing protein</fullName>
    </submittedName>
</protein>
<keyword evidence="2" id="KW-0539">Nucleus</keyword>
<dbReference type="CDD" id="cd00067">
    <property type="entry name" value="GAL4"/>
    <property type="match status" value="1"/>
</dbReference>
<comment type="caution">
    <text evidence="6">The sequence shown here is derived from an EMBL/GenBank/DDBJ whole genome shotgun (WGS) entry which is preliminary data.</text>
</comment>
<dbReference type="Proteomes" id="UP000249757">
    <property type="component" value="Unassembled WGS sequence"/>
</dbReference>